<evidence type="ECO:0000313" key="9">
    <source>
        <dbReference type="Proteomes" id="UP000051562"/>
    </source>
</evidence>
<feature type="domain" description="Solute-binding protein family 3/N-terminal" evidence="7">
    <location>
        <begin position="35"/>
        <end position="250"/>
    </location>
</feature>
<evidence type="ECO:0000256" key="2">
    <source>
        <dbReference type="ARBA" id="ARBA00022448"/>
    </source>
</evidence>
<dbReference type="PANTHER" id="PTHR30024">
    <property type="entry name" value="ALIPHATIC SULFONATES-BINDING PROTEIN-RELATED"/>
    <property type="match status" value="1"/>
</dbReference>
<keyword evidence="2" id="KW-0813">Transport</keyword>
<dbReference type="SUPFAM" id="SSF53850">
    <property type="entry name" value="Periplasmic binding protein-like II"/>
    <property type="match status" value="1"/>
</dbReference>
<dbReference type="Proteomes" id="UP000051562">
    <property type="component" value="Unassembled WGS sequence"/>
</dbReference>
<accession>A0A0Q3PNR2</accession>
<evidence type="ECO:0000256" key="3">
    <source>
        <dbReference type="ARBA" id="ARBA00022729"/>
    </source>
</evidence>
<feature type="signal peptide" evidence="6">
    <location>
        <begin position="1"/>
        <end position="24"/>
    </location>
</feature>
<reference evidence="8 9" key="1">
    <citation type="submission" date="2015-10" db="EMBL/GenBank/DDBJ databases">
        <title>Draft genome of Bosea thiooxidans.</title>
        <authorList>
            <person name="Wang X."/>
        </authorList>
    </citation>
    <scope>NUCLEOTIDE SEQUENCE [LARGE SCALE GENOMIC DNA]</scope>
    <source>
        <strain evidence="8 9">CGMCC 9174</strain>
    </source>
</reference>
<dbReference type="PANTHER" id="PTHR30024:SF48">
    <property type="entry name" value="ABC TRANSPORTER SUBSTRATE-BINDING PROTEIN"/>
    <property type="match status" value="1"/>
</dbReference>
<feature type="chain" id="PRO_5006206551" description="Putative aliphatic sulfonates-binding protein" evidence="6">
    <location>
        <begin position="25"/>
        <end position="323"/>
    </location>
</feature>
<gene>
    <name evidence="8" type="ORF">ARD30_03445</name>
</gene>
<dbReference type="Pfam" id="PF12974">
    <property type="entry name" value="Phosphonate-bd"/>
    <property type="match status" value="1"/>
</dbReference>
<dbReference type="Gene3D" id="3.40.190.10">
    <property type="entry name" value="Periplasmic binding protein-like II"/>
    <property type="match status" value="2"/>
</dbReference>
<evidence type="ECO:0000256" key="1">
    <source>
        <dbReference type="ARBA" id="ARBA00010742"/>
    </source>
</evidence>
<dbReference type="AlphaFoldDB" id="A0A0Q3PNR2"/>
<dbReference type="FunFam" id="3.40.190.10:FF:000050">
    <property type="entry name" value="Sulfonate ABC transporter substrate-binding protein"/>
    <property type="match status" value="1"/>
</dbReference>
<organism evidence="8 9">
    <name type="scientific">Bosea thiooxidans</name>
    <dbReference type="NCBI Taxonomy" id="53254"/>
    <lineage>
        <taxon>Bacteria</taxon>
        <taxon>Pseudomonadati</taxon>
        <taxon>Pseudomonadota</taxon>
        <taxon>Alphaproteobacteria</taxon>
        <taxon>Hyphomicrobiales</taxon>
        <taxon>Boseaceae</taxon>
        <taxon>Bosea</taxon>
    </lineage>
</organism>
<evidence type="ECO:0000313" key="8">
    <source>
        <dbReference type="EMBL" id="KQK31470.1"/>
    </source>
</evidence>
<comment type="similarity">
    <text evidence="1">Belongs to the bacterial solute-binding protein SsuA/TauA family.</text>
</comment>
<dbReference type="SMART" id="SM00062">
    <property type="entry name" value="PBPb"/>
    <property type="match status" value="1"/>
</dbReference>
<evidence type="ECO:0000259" key="7">
    <source>
        <dbReference type="SMART" id="SM00062"/>
    </source>
</evidence>
<dbReference type="STRING" id="53254.SAMN05660750_02392"/>
<protein>
    <recommendedName>
        <fullName evidence="5">Putative aliphatic sulfonates-binding protein</fullName>
    </recommendedName>
</protein>
<dbReference type="InterPro" id="IPR001638">
    <property type="entry name" value="Solute-binding_3/MltF_N"/>
</dbReference>
<dbReference type="CDD" id="cd13558">
    <property type="entry name" value="PBP2_SsuA_like_2"/>
    <property type="match status" value="1"/>
</dbReference>
<dbReference type="EMBL" id="LMAR01000023">
    <property type="protein sequence ID" value="KQK31470.1"/>
    <property type="molecule type" value="Genomic_DNA"/>
</dbReference>
<keyword evidence="3 6" id="KW-0732">Signal</keyword>
<comment type="function">
    <text evidence="4">Part of a binding-protein-dependent transport system for aliphatic sulfonates. Putative binding protein.</text>
</comment>
<evidence type="ECO:0000256" key="6">
    <source>
        <dbReference type="SAM" id="SignalP"/>
    </source>
</evidence>
<evidence type="ECO:0000256" key="5">
    <source>
        <dbReference type="ARBA" id="ARBA00070228"/>
    </source>
</evidence>
<keyword evidence="9" id="KW-1185">Reference proteome</keyword>
<sequence>MPLVTRRSFTLALAAAGVVAPAVARGASPDLSKVTLRIGDQVGQHRSKLQAAGLLADVPYKIEWSAYPAAFHLHEALKAEAIDIGAANDSPTASAIAGGSKIAVVAAWGNGGKGTRLYVPKGSTAQSVADLKGKTISPTTRGSVAHFLVVGELRKAGLTESDVKLAFLNPVDAGAAFAAGSIDAWATWGIYGARIRSTLGARVLSNGEDVNSGLFVFSAARSALQDPAKVAAIADYADRIERSYRWSREKKADHIAWYKTYAKQDEETALAVYDDDVPYRRLKIDEEFAGRLKKTFDTWTSVGVLNGAFDFRDYLYRDLAVGA</sequence>
<evidence type="ECO:0000256" key="4">
    <source>
        <dbReference type="ARBA" id="ARBA00055538"/>
    </source>
</evidence>
<name>A0A0Q3PNR2_9HYPH</name>
<proteinExistence type="inferred from homology"/>
<comment type="caution">
    <text evidence="8">The sequence shown here is derived from an EMBL/GenBank/DDBJ whole genome shotgun (WGS) entry which is preliminary data.</text>
</comment>
<dbReference type="RefSeq" id="WP_055727236.1">
    <property type="nucleotide sequence ID" value="NZ_LMAR01000023.1"/>
</dbReference>